<proteinExistence type="predicted"/>
<organism evidence="1 2">
    <name type="scientific">Glossina palpalis gambiensis</name>
    <dbReference type="NCBI Taxonomy" id="67801"/>
    <lineage>
        <taxon>Eukaryota</taxon>
        <taxon>Metazoa</taxon>
        <taxon>Ecdysozoa</taxon>
        <taxon>Arthropoda</taxon>
        <taxon>Hexapoda</taxon>
        <taxon>Insecta</taxon>
        <taxon>Pterygota</taxon>
        <taxon>Neoptera</taxon>
        <taxon>Endopterygota</taxon>
        <taxon>Diptera</taxon>
        <taxon>Brachycera</taxon>
        <taxon>Muscomorpha</taxon>
        <taxon>Hippoboscoidea</taxon>
        <taxon>Glossinidae</taxon>
        <taxon>Glossina</taxon>
    </lineage>
</organism>
<reference evidence="2" key="1">
    <citation type="submission" date="2015-01" db="EMBL/GenBank/DDBJ databases">
        <authorList>
            <person name="Aksoy S."/>
            <person name="Warren W."/>
            <person name="Wilson R.K."/>
        </authorList>
    </citation>
    <scope>NUCLEOTIDE SEQUENCE [LARGE SCALE GENOMIC DNA]</scope>
    <source>
        <strain evidence="2">IAEA</strain>
    </source>
</reference>
<name>A0A1B0ASD9_9MUSC</name>
<evidence type="ECO:0000313" key="2">
    <source>
        <dbReference type="Proteomes" id="UP000092460"/>
    </source>
</evidence>
<dbReference type="Proteomes" id="UP000092460">
    <property type="component" value="Unassembled WGS sequence"/>
</dbReference>
<keyword evidence="2" id="KW-1185">Reference proteome</keyword>
<accession>A0A1B0ASD9</accession>
<protein>
    <submittedName>
        <fullName evidence="1">Uncharacterized protein</fullName>
    </submittedName>
</protein>
<dbReference type="EnsemblMetazoa" id="GPPI006834-RA">
    <property type="protein sequence ID" value="GPPI006834-PA"/>
    <property type="gene ID" value="GPPI006834"/>
</dbReference>
<evidence type="ECO:0000313" key="1">
    <source>
        <dbReference type="EnsemblMetazoa" id="GPPI006834-PA"/>
    </source>
</evidence>
<sequence length="70" mass="8281">MIIIISKNFGLQSSRIKSSKTSERKRQEIYQRSNTYATWYACAHLCSPCKKSRELFNKNVQMVYEESKKI</sequence>
<dbReference type="AlphaFoldDB" id="A0A1B0ASD9"/>
<reference evidence="1" key="2">
    <citation type="submission" date="2020-05" db="UniProtKB">
        <authorList>
            <consortium name="EnsemblMetazoa"/>
        </authorList>
    </citation>
    <scope>IDENTIFICATION</scope>
    <source>
        <strain evidence="1">IAEA</strain>
    </source>
</reference>
<dbReference type="EMBL" id="JXJN01002730">
    <property type="status" value="NOT_ANNOTATED_CDS"/>
    <property type="molecule type" value="Genomic_DNA"/>
</dbReference>
<dbReference type="VEuPathDB" id="VectorBase:GPPI006834"/>